<dbReference type="PANTHER" id="PTHR43298:SF2">
    <property type="entry name" value="FMN_FAD EXPORTER YEEO-RELATED"/>
    <property type="match status" value="1"/>
</dbReference>
<dbReference type="AlphaFoldDB" id="A0A175RP43"/>
<feature type="transmembrane region" description="Helical" evidence="10">
    <location>
        <begin position="196"/>
        <end position="220"/>
    </location>
</feature>
<feature type="transmembrane region" description="Helical" evidence="10">
    <location>
        <begin position="326"/>
        <end position="354"/>
    </location>
</feature>
<proteinExistence type="predicted"/>
<evidence type="ECO:0000256" key="3">
    <source>
        <dbReference type="ARBA" id="ARBA00022449"/>
    </source>
</evidence>
<evidence type="ECO:0000256" key="10">
    <source>
        <dbReference type="SAM" id="Phobius"/>
    </source>
</evidence>
<dbReference type="Proteomes" id="UP000078529">
    <property type="component" value="Unassembled WGS sequence"/>
</dbReference>
<sequence>MPTASSPQPELLPWRGHLKATFALGLPLVGAQLAQISINVTNTVMIGQLGAAQLAAAVLATQTFYVFWMFGSGFAYAVMPVAAAAHGNGDVRGVRRSVRMGLWVVILYSLLVMVPLWFTETILVHLGQEPAIAAEAGDYVRVLQWSMAPYLATFVLRSYLSALERPNVVLGITLLGAGLNALFNYILVFGHFGAPALGLTGSGIASVGTSIATFLLLLAYTSRARGLEVFDIWRRFYAPDWPAFQEVLRLGWPIGATILAEVGLFTAASVMMGWIGTLELAAHGIALQLASISFMIPLGLASAATVRVGTAFGRHDAANLERAARISLIVAGVISCTAAMLFWVAPGLLIGLYLEMRQPNAQAVLQAAIPLLAVAAAFQIVDSLQVTASGILRGMKDTRIPMFIAVASYWLVGMPVAYGLAFVAGWKGVGVWWGLAGGLLVAAILMSARFVGLERKWRQGATG</sequence>
<feature type="transmembrane region" description="Helical" evidence="10">
    <location>
        <begin position="360"/>
        <end position="381"/>
    </location>
</feature>
<feature type="transmembrane region" description="Helical" evidence="10">
    <location>
        <begin position="100"/>
        <end position="119"/>
    </location>
</feature>
<dbReference type="PIRSF" id="PIRSF006603">
    <property type="entry name" value="DinF"/>
    <property type="match status" value="1"/>
</dbReference>
<evidence type="ECO:0000256" key="7">
    <source>
        <dbReference type="ARBA" id="ARBA00023065"/>
    </source>
</evidence>
<dbReference type="Pfam" id="PF01554">
    <property type="entry name" value="MatE"/>
    <property type="match status" value="2"/>
</dbReference>
<accession>A0A175RP43</accession>
<evidence type="ECO:0000313" key="11">
    <source>
        <dbReference type="EMBL" id="KTR05466.1"/>
    </source>
</evidence>
<dbReference type="PATRIC" id="fig|401562.4.peg.2099"/>
<keyword evidence="4" id="KW-1003">Cell membrane</keyword>
<evidence type="ECO:0000256" key="4">
    <source>
        <dbReference type="ARBA" id="ARBA00022475"/>
    </source>
</evidence>
<dbReference type="InterPro" id="IPR002528">
    <property type="entry name" value="MATE_fam"/>
</dbReference>
<feature type="transmembrane region" description="Helical" evidence="10">
    <location>
        <begin position="139"/>
        <end position="156"/>
    </location>
</feature>
<evidence type="ECO:0000256" key="1">
    <source>
        <dbReference type="ARBA" id="ARBA00004429"/>
    </source>
</evidence>
<comment type="subcellular location">
    <subcellularLocation>
        <location evidence="1">Cell inner membrane</location>
        <topology evidence="1">Multi-pass membrane protein</topology>
    </subcellularLocation>
</comment>
<name>A0A175RP43_9HYPH</name>
<dbReference type="InterPro" id="IPR048279">
    <property type="entry name" value="MdtK-like"/>
</dbReference>
<keyword evidence="6 10" id="KW-1133">Transmembrane helix</keyword>
<dbReference type="GO" id="GO:0005886">
    <property type="term" value="C:plasma membrane"/>
    <property type="evidence" value="ECO:0007669"/>
    <property type="project" value="UniProtKB-SubCell"/>
</dbReference>
<keyword evidence="3" id="KW-0050">Antiport</keyword>
<organism evidence="11 12">
    <name type="scientific">Aureimonas ureilytica</name>
    <dbReference type="NCBI Taxonomy" id="401562"/>
    <lineage>
        <taxon>Bacteria</taxon>
        <taxon>Pseudomonadati</taxon>
        <taxon>Pseudomonadota</taxon>
        <taxon>Alphaproteobacteria</taxon>
        <taxon>Hyphomicrobiales</taxon>
        <taxon>Aurantimonadaceae</taxon>
        <taxon>Aureimonas</taxon>
    </lineage>
</organism>
<keyword evidence="7" id="KW-0406">Ion transport</keyword>
<dbReference type="GO" id="GO:0015297">
    <property type="term" value="F:antiporter activity"/>
    <property type="evidence" value="ECO:0007669"/>
    <property type="project" value="UniProtKB-KW"/>
</dbReference>
<dbReference type="PANTHER" id="PTHR43298">
    <property type="entry name" value="MULTIDRUG RESISTANCE PROTEIN NORM-RELATED"/>
    <property type="match status" value="1"/>
</dbReference>
<keyword evidence="12" id="KW-1185">Reference proteome</keyword>
<keyword evidence="8 10" id="KW-0472">Membrane</keyword>
<feature type="transmembrane region" description="Helical" evidence="10">
    <location>
        <begin position="430"/>
        <end position="451"/>
    </location>
</feature>
<dbReference type="CDD" id="cd13131">
    <property type="entry name" value="MATE_NorM_like"/>
    <property type="match status" value="1"/>
</dbReference>
<evidence type="ECO:0000256" key="8">
    <source>
        <dbReference type="ARBA" id="ARBA00023136"/>
    </source>
</evidence>
<dbReference type="GO" id="GO:0006811">
    <property type="term" value="P:monoatomic ion transport"/>
    <property type="evidence" value="ECO:0007669"/>
    <property type="project" value="UniProtKB-KW"/>
</dbReference>
<dbReference type="RefSeq" id="WP_058600540.1">
    <property type="nucleotide sequence ID" value="NZ_LDQA01000025.1"/>
</dbReference>
<feature type="transmembrane region" description="Helical" evidence="10">
    <location>
        <begin position="168"/>
        <end position="190"/>
    </location>
</feature>
<dbReference type="InterPro" id="IPR050222">
    <property type="entry name" value="MATE_MdtK"/>
</dbReference>
<dbReference type="GO" id="GO:0042910">
    <property type="term" value="F:xenobiotic transmembrane transporter activity"/>
    <property type="evidence" value="ECO:0007669"/>
    <property type="project" value="InterPro"/>
</dbReference>
<comment type="caution">
    <text evidence="11">The sequence shown here is derived from an EMBL/GenBank/DDBJ whole genome shotgun (WGS) entry which is preliminary data.</text>
</comment>
<evidence type="ECO:0000256" key="2">
    <source>
        <dbReference type="ARBA" id="ARBA00022448"/>
    </source>
</evidence>
<protein>
    <recommendedName>
        <fullName evidence="9">Multidrug-efflux transporter</fullName>
    </recommendedName>
</protein>
<feature type="transmembrane region" description="Helical" evidence="10">
    <location>
        <begin position="254"/>
        <end position="275"/>
    </location>
</feature>
<keyword evidence="5 10" id="KW-0812">Transmembrane</keyword>
<evidence type="ECO:0000313" key="12">
    <source>
        <dbReference type="Proteomes" id="UP000078529"/>
    </source>
</evidence>
<evidence type="ECO:0000256" key="9">
    <source>
        <dbReference type="ARBA" id="ARBA00031636"/>
    </source>
</evidence>
<feature type="transmembrane region" description="Helical" evidence="10">
    <location>
        <begin position="281"/>
        <end position="306"/>
    </location>
</feature>
<evidence type="ECO:0000256" key="6">
    <source>
        <dbReference type="ARBA" id="ARBA00022989"/>
    </source>
</evidence>
<evidence type="ECO:0000256" key="5">
    <source>
        <dbReference type="ARBA" id="ARBA00022692"/>
    </source>
</evidence>
<keyword evidence="2" id="KW-0813">Transport</keyword>
<feature type="transmembrane region" description="Helical" evidence="10">
    <location>
        <begin position="402"/>
        <end position="424"/>
    </location>
</feature>
<gene>
    <name evidence="11" type="ORF">NS365_11645</name>
</gene>
<dbReference type="NCBIfam" id="TIGR00797">
    <property type="entry name" value="matE"/>
    <property type="match status" value="1"/>
</dbReference>
<reference evidence="11 12" key="1">
    <citation type="journal article" date="2016" name="Front. Microbiol.">
        <title>Genomic Resource of Rice Seed Associated Bacteria.</title>
        <authorList>
            <person name="Midha S."/>
            <person name="Bansal K."/>
            <person name="Sharma S."/>
            <person name="Kumar N."/>
            <person name="Patil P.P."/>
            <person name="Chaudhry V."/>
            <person name="Patil P.B."/>
        </authorList>
    </citation>
    <scope>NUCLEOTIDE SEQUENCE [LARGE SCALE GENOMIC DNA]</scope>
    <source>
        <strain evidence="11 12">NS365</strain>
    </source>
</reference>
<dbReference type="EMBL" id="LDQA01000025">
    <property type="protein sequence ID" value="KTR05466.1"/>
    <property type="molecule type" value="Genomic_DNA"/>
</dbReference>
<feature type="transmembrane region" description="Helical" evidence="10">
    <location>
        <begin position="65"/>
        <end position="88"/>
    </location>
</feature>